<gene>
    <name evidence="2" type="ORF">FSP39_013960</name>
</gene>
<dbReference type="EMBL" id="VSWD01000014">
    <property type="protein sequence ID" value="KAK3083100.1"/>
    <property type="molecule type" value="Genomic_DNA"/>
</dbReference>
<dbReference type="InterPro" id="IPR036259">
    <property type="entry name" value="MFS_trans_sf"/>
</dbReference>
<reference evidence="2" key="1">
    <citation type="submission" date="2019-08" db="EMBL/GenBank/DDBJ databases">
        <title>The improved chromosome-level genome for the pearl oyster Pinctada fucata martensii using PacBio sequencing and Hi-C.</title>
        <authorList>
            <person name="Zheng Z."/>
        </authorList>
    </citation>
    <scope>NUCLEOTIDE SEQUENCE</scope>
    <source>
        <strain evidence="2">ZZ-2019</strain>
        <tissue evidence="2">Adductor muscle</tissue>
    </source>
</reference>
<feature type="transmembrane region" description="Helical" evidence="1">
    <location>
        <begin position="132"/>
        <end position="152"/>
    </location>
</feature>
<dbReference type="PANTHER" id="PTHR11360:SF306">
    <property type="entry name" value="RE01051P"/>
    <property type="match status" value="1"/>
</dbReference>
<sequence>VMTNYRFLLYMPVAFTAVIGTAQFLTFVPPHAADIGLTDEEVSYLFIISGASDITSKLFVSMIADCHFIKRYQLIAFDLIVFGTVANFVSFFTDFKRMIILVVAYGTCGQMYFGLFPVILADFVGIENLSTALGIVILIHGFALSVSTPILGKYPPQS</sequence>
<accession>A0AA89BKW5</accession>
<protein>
    <submittedName>
        <fullName evidence="2">Uncharacterized protein</fullName>
    </submittedName>
</protein>
<name>A0AA89BKW5_PINIB</name>
<dbReference type="Gene3D" id="1.20.1250.20">
    <property type="entry name" value="MFS general substrate transporter like domains"/>
    <property type="match status" value="1"/>
</dbReference>
<comment type="caution">
    <text evidence="2">The sequence shown here is derived from an EMBL/GenBank/DDBJ whole genome shotgun (WGS) entry which is preliminary data.</text>
</comment>
<evidence type="ECO:0000313" key="2">
    <source>
        <dbReference type="EMBL" id="KAK3083100.1"/>
    </source>
</evidence>
<keyword evidence="1" id="KW-0472">Membrane</keyword>
<evidence type="ECO:0000256" key="1">
    <source>
        <dbReference type="SAM" id="Phobius"/>
    </source>
</evidence>
<feature type="transmembrane region" description="Helical" evidence="1">
    <location>
        <begin position="98"/>
        <end position="120"/>
    </location>
</feature>
<evidence type="ECO:0000313" key="3">
    <source>
        <dbReference type="Proteomes" id="UP001186944"/>
    </source>
</evidence>
<dbReference type="InterPro" id="IPR050327">
    <property type="entry name" value="Proton-linked_MCT"/>
</dbReference>
<feature type="non-terminal residue" evidence="2">
    <location>
        <position position="1"/>
    </location>
</feature>
<dbReference type="SUPFAM" id="SSF103473">
    <property type="entry name" value="MFS general substrate transporter"/>
    <property type="match status" value="1"/>
</dbReference>
<organism evidence="2 3">
    <name type="scientific">Pinctada imbricata</name>
    <name type="common">Atlantic pearl-oyster</name>
    <name type="synonym">Pinctada martensii</name>
    <dbReference type="NCBI Taxonomy" id="66713"/>
    <lineage>
        <taxon>Eukaryota</taxon>
        <taxon>Metazoa</taxon>
        <taxon>Spiralia</taxon>
        <taxon>Lophotrochozoa</taxon>
        <taxon>Mollusca</taxon>
        <taxon>Bivalvia</taxon>
        <taxon>Autobranchia</taxon>
        <taxon>Pteriomorphia</taxon>
        <taxon>Pterioida</taxon>
        <taxon>Pterioidea</taxon>
        <taxon>Pteriidae</taxon>
        <taxon>Pinctada</taxon>
    </lineage>
</organism>
<dbReference type="PANTHER" id="PTHR11360">
    <property type="entry name" value="MONOCARBOXYLATE TRANSPORTER"/>
    <property type="match status" value="1"/>
</dbReference>
<dbReference type="AlphaFoldDB" id="A0AA89BKW5"/>
<keyword evidence="1" id="KW-1133">Transmembrane helix</keyword>
<keyword evidence="3" id="KW-1185">Reference proteome</keyword>
<dbReference type="GO" id="GO:0008028">
    <property type="term" value="F:monocarboxylic acid transmembrane transporter activity"/>
    <property type="evidence" value="ECO:0007669"/>
    <property type="project" value="TreeGrafter"/>
</dbReference>
<dbReference type="Proteomes" id="UP001186944">
    <property type="component" value="Unassembled WGS sequence"/>
</dbReference>
<proteinExistence type="predicted"/>
<feature type="transmembrane region" description="Helical" evidence="1">
    <location>
        <begin position="7"/>
        <end position="30"/>
    </location>
</feature>
<keyword evidence="1" id="KW-0812">Transmembrane</keyword>
<feature type="transmembrane region" description="Helical" evidence="1">
    <location>
        <begin position="72"/>
        <end position="92"/>
    </location>
</feature>